<dbReference type="OrthoDB" id="10332232at2759"/>
<name>F4RL84_MELLP</name>
<keyword evidence="3" id="KW-1185">Reference proteome</keyword>
<proteinExistence type="predicted"/>
<sequence length="97" mass="10896">MKKCINLAILCFMLLTLFSTFSRAEELVVRCCDRANYCSASENIEDSDCGTNPDGTSIPYICERIHQTPLCPNDVFFNQTCRYGAPACELPVEDDDE</sequence>
<dbReference type="EMBL" id="GL883106">
    <property type="protein sequence ID" value="EGG06863.1"/>
    <property type="molecule type" value="Genomic_DNA"/>
</dbReference>
<evidence type="ECO:0000256" key="1">
    <source>
        <dbReference type="SAM" id="SignalP"/>
    </source>
</evidence>
<dbReference type="GeneID" id="18926765"/>
<dbReference type="KEGG" id="mlr:MELLADRAFT_124416"/>
<dbReference type="AlphaFoldDB" id="F4RL84"/>
<dbReference type="HOGENOM" id="CLU_2347134_0_0_1"/>
<protein>
    <submittedName>
        <fullName evidence="2">Secreted protein</fullName>
    </submittedName>
</protein>
<feature type="signal peptide" evidence="1">
    <location>
        <begin position="1"/>
        <end position="24"/>
    </location>
</feature>
<keyword evidence="1" id="KW-0732">Signal</keyword>
<gene>
    <name evidence="2" type="ORF">MELLADRAFT_124416</name>
</gene>
<reference evidence="3" key="1">
    <citation type="journal article" date="2011" name="Proc. Natl. Acad. Sci. U.S.A.">
        <title>Obligate biotrophy features unraveled by the genomic analysis of rust fungi.</title>
        <authorList>
            <person name="Duplessis S."/>
            <person name="Cuomo C.A."/>
            <person name="Lin Y.-C."/>
            <person name="Aerts A."/>
            <person name="Tisserant E."/>
            <person name="Veneault-Fourrey C."/>
            <person name="Joly D.L."/>
            <person name="Hacquard S."/>
            <person name="Amselem J."/>
            <person name="Cantarel B.L."/>
            <person name="Chiu R."/>
            <person name="Coutinho P.M."/>
            <person name="Feau N."/>
            <person name="Field M."/>
            <person name="Frey P."/>
            <person name="Gelhaye E."/>
            <person name="Goldberg J."/>
            <person name="Grabherr M.G."/>
            <person name="Kodira C.D."/>
            <person name="Kohler A."/>
            <person name="Kuees U."/>
            <person name="Lindquist E.A."/>
            <person name="Lucas S.M."/>
            <person name="Mago R."/>
            <person name="Mauceli E."/>
            <person name="Morin E."/>
            <person name="Murat C."/>
            <person name="Pangilinan J.L."/>
            <person name="Park R."/>
            <person name="Pearson M."/>
            <person name="Quesneville H."/>
            <person name="Rouhier N."/>
            <person name="Sakthikumar S."/>
            <person name="Salamov A.A."/>
            <person name="Schmutz J."/>
            <person name="Selles B."/>
            <person name="Shapiro H."/>
            <person name="Tanguay P."/>
            <person name="Tuskan G.A."/>
            <person name="Henrissat B."/>
            <person name="Van de Peer Y."/>
            <person name="Rouze P."/>
            <person name="Ellis J.G."/>
            <person name="Dodds P.N."/>
            <person name="Schein J.E."/>
            <person name="Zhong S."/>
            <person name="Hamelin R.C."/>
            <person name="Grigoriev I.V."/>
            <person name="Szabo L.J."/>
            <person name="Martin F."/>
        </authorList>
    </citation>
    <scope>NUCLEOTIDE SEQUENCE [LARGE SCALE GENOMIC DNA]</scope>
    <source>
        <strain evidence="3">98AG31 / pathotype 3-4-7</strain>
    </source>
</reference>
<dbReference type="RefSeq" id="XP_007409823.1">
    <property type="nucleotide sequence ID" value="XM_007409761.1"/>
</dbReference>
<evidence type="ECO:0000313" key="3">
    <source>
        <dbReference type="Proteomes" id="UP000001072"/>
    </source>
</evidence>
<organism evidence="3">
    <name type="scientific">Melampsora larici-populina (strain 98AG31 / pathotype 3-4-7)</name>
    <name type="common">Poplar leaf rust fungus</name>
    <dbReference type="NCBI Taxonomy" id="747676"/>
    <lineage>
        <taxon>Eukaryota</taxon>
        <taxon>Fungi</taxon>
        <taxon>Dikarya</taxon>
        <taxon>Basidiomycota</taxon>
        <taxon>Pucciniomycotina</taxon>
        <taxon>Pucciniomycetes</taxon>
        <taxon>Pucciniales</taxon>
        <taxon>Melampsoraceae</taxon>
        <taxon>Melampsora</taxon>
    </lineage>
</organism>
<feature type="chain" id="PRO_5003320866" evidence="1">
    <location>
        <begin position="25"/>
        <end position="97"/>
    </location>
</feature>
<dbReference type="InParanoid" id="F4RL84"/>
<evidence type="ECO:0000313" key="2">
    <source>
        <dbReference type="EMBL" id="EGG06863.1"/>
    </source>
</evidence>
<accession>F4RL84</accession>
<dbReference type="VEuPathDB" id="FungiDB:MELLADRAFT_124416"/>
<dbReference type="Proteomes" id="UP000001072">
    <property type="component" value="Unassembled WGS sequence"/>
</dbReference>